<dbReference type="Proteomes" id="UP001595897">
    <property type="component" value="Unassembled WGS sequence"/>
</dbReference>
<evidence type="ECO:0000259" key="3">
    <source>
        <dbReference type="PROSITE" id="PS51186"/>
    </source>
</evidence>
<accession>A0ABV9LXP5</accession>
<sequence>MTSLHFVTTLVDYANSRHATDLIYMLQAYAKDPMGGGQAVPVSVTERLIHEMSTRSYVFSILVYAHKDAAEISTADLVPVAFANCIESFSTFKGRAVINVHDFAVLPAFRGRDLSKTLMDAIELEAEKRNACKITLEVLEGNIPAQQAYIKCGFKAYELDPEMGRALFWEKPL</sequence>
<evidence type="ECO:0000256" key="1">
    <source>
        <dbReference type="ARBA" id="ARBA00022679"/>
    </source>
</evidence>
<dbReference type="SUPFAM" id="SSF55729">
    <property type="entry name" value="Acyl-CoA N-acyltransferases (Nat)"/>
    <property type="match status" value="1"/>
</dbReference>
<name>A0ABV9LXP5_9ALTE</name>
<feature type="domain" description="N-acetyltransferase" evidence="3">
    <location>
        <begin position="14"/>
        <end position="173"/>
    </location>
</feature>
<evidence type="ECO:0000256" key="2">
    <source>
        <dbReference type="ARBA" id="ARBA00023315"/>
    </source>
</evidence>
<gene>
    <name evidence="4" type="ORF">ACFO4O_09710</name>
</gene>
<dbReference type="EC" id="2.3.1.-" evidence="4"/>
<dbReference type="CDD" id="cd04301">
    <property type="entry name" value="NAT_SF"/>
    <property type="match status" value="1"/>
</dbReference>
<organism evidence="4 5">
    <name type="scientific">Glaciecola siphonariae</name>
    <dbReference type="NCBI Taxonomy" id="521012"/>
    <lineage>
        <taxon>Bacteria</taxon>
        <taxon>Pseudomonadati</taxon>
        <taxon>Pseudomonadota</taxon>
        <taxon>Gammaproteobacteria</taxon>
        <taxon>Alteromonadales</taxon>
        <taxon>Alteromonadaceae</taxon>
        <taxon>Glaciecola</taxon>
    </lineage>
</organism>
<dbReference type="Gene3D" id="3.40.630.30">
    <property type="match status" value="1"/>
</dbReference>
<reference evidence="5" key="1">
    <citation type="journal article" date="2019" name="Int. J. Syst. Evol. Microbiol.">
        <title>The Global Catalogue of Microorganisms (GCM) 10K type strain sequencing project: providing services to taxonomists for standard genome sequencing and annotation.</title>
        <authorList>
            <consortium name="The Broad Institute Genomics Platform"/>
            <consortium name="The Broad Institute Genome Sequencing Center for Infectious Disease"/>
            <person name="Wu L."/>
            <person name="Ma J."/>
        </authorList>
    </citation>
    <scope>NUCLEOTIDE SEQUENCE [LARGE SCALE GENOMIC DNA]</scope>
    <source>
        <strain evidence="5">KACC 12507</strain>
    </source>
</reference>
<protein>
    <submittedName>
        <fullName evidence="4">GNAT family N-acetyltransferase</fullName>
        <ecNumber evidence="4">2.3.1.-</ecNumber>
    </submittedName>
</protein>
<dbReference type="RefSeq" id="WP_382407841.1">
    <property type="nucleotide sequence ID" value="NZ_JBHSGU010000002.1"/>
</dbReference>
<evidence type="ECO:0000313" key="4">
    <source>
        <dbReference type="EMBL" id="MFC4700433.1"/>
    </source>
</evidence>
<dbReference type="Pfam" id="PF00583">
    <property type="entry name" value="Acetyltransf_1"/>
    <property type="match status" value="1"/>
</dbReference>
<proteinExistence type="predicted"/>
<dbReference type="InterPro" id="IPR016181">
    <property type="entry name" value="Acyl_CoA_acyltransferase"/>
</dbReference>
<keyword evidence="5" id="KW-1185">Reference proteome</keyword>
<keyword evidence="1 4" id="KW-0808">Transferase</keyword>
<dbReference type="PANTHER" id="PTHR43420">
    <property type="entry name" value="ACETYLTRANSFERASE"/>
    <property type="match status" value="1"/>
</dbReference>
<dbReference type="InterPro" id="IPR050680">
    <property type="entry name" value="YpeA/RimI_acetyltransf"/>
</dbReference>
<dbReference type="PROSITE" id="PS51186">
    <property type="entry name" value="GNAT"/>
    <property type="match status" value="1"/>
</dbReference>
<dbReference type="GO" id="GO:0016746">
    <property type="term" value="F:acyltransferase activity"/>
    <property type="evidence" value="ECO:0007669"/>
    <property type="project" value="UniProtKB-KW"/>
</dbReference>
<comment type="caution">
    <text evidence="4">The sequence shown here is derived from an EMBL/GenBank/DDBJ whole genome shotgun (WGS) entry which is preliminary data.</text>
</comment>
<evidence type="ECO:0000313" key="5">
    <source>
        <dbReference type="Proteomes" id="UP001595897"/>
    </source>
</evidence>
<dbReference type="EMBL" id="JBHSGU010000002">
    <property type="protein sequence ID" value="MFC4700433.1"/>
    <property type="molecule type" value="Genomic_DNA"/>
</dbReference>
<dbReference type="InterPro" id="IPR000182">
    <property type="entry name" value="GNAT_dom"/>
</dbReference>
<keyword evidence="2 4" id="KW-0012">Acyltransferase</keyword>